<dbReference type="RefSeq" id="WP_009533074.1">
    <property type="nucleotide sequence ID" value="NZ_CAUOLT010000010.1"/>
</dbReference>
<dbReference type="GeneID" id="86941000"/>
<keyword evidence="4" id="KW-1185">Reference proteome</keyword>
<dbReference type="AlphaFoldDB" id="A0AA37DG31"/>
<feature type="compositionally biased region" description="Basic and acidic residues" evidence="1">
    <location>
        <begin position="326"/>
        <end position="337"/>
    </location>
</feature>
<keyword evidence="2" id="KW-0472">Membrane</keyword>
<organism evidence="3 4">
    <name type="scientific">Stomatobaculum longum</name>
    <dbReference type="NCBI Taxonomy" id="796942"/>
    <lineage>
        <taxon>Bacteria</taxon>
        <taxon>Bacillati</taxon>
        <taxon>Bacillota</taxon>
        <taxon>Clostridia</taxon>
        <taxon>Lachnospirales</taxon>
        <taxon>Lachnospiraceae</taxon>
        <taxon>Stomatobaculum</taxon>
    </lineage>
</organism>
<feature type="region of interest" description="Disordered" evidence="1">
    <location>
        <begin position="190"/>
        <end position="220"/>
    </location>
</feature>
<name>A0AA37DG31_9FIRM</name>
<reference evidence="3 4" key="1">
    <citation type="submission" date="2011-10" db="EMBL/GenBank/DDBJ databases">
        <title>The Genome Sequence of Lachnospiraceae bacterium ACC2.</title>
        <authorList>
            <consortium name="The Broad Institute Genome Sequencing Platform"/>
            <person name="Earl A."/>
            <person name="Ward D."/>
            <person name="Feldgarden M."/>
            <person name="Gevers D."/>
            <person name="Sizova M."/>
            <person name="Hazen A."/>
            <person name="Epstein S."/>
            <person name="Young S.K."/>
            <person name="Zeng Q."/>
            <person name="Gargeya S."/>
            <person name="Fitzgerald M."/>
            <person name="Haas B."/>
            <person name="Abouelleil A."/>
            <person name="Alvarado L."/>
            <person name="Arachchi H.M."/>
            <person name="Berlin A."/>
            <person name="Brown A."/>
            <person name="Chapman S.B."/>
            <person name="Chen Z."/>
            <person name="Dunbar C."/>
            <person name="Freedman E."/>
            <person name="Gearin G."/>
            <person name="Goldberg J."/>
            <person name="Griggs A."/>
            <person name="Gujja S."/>
            <person name="Heiman D."/>
            <person name="Howarth C."/>
            <person name="Larson L."/>
            <person name="Lui A."/>
            <person name="MacDonald P.J.P."/>
            <person name="Montmayeur A."/>
            <person name="Murphy C."/>
            <person name="Neiman D."/>
            <person name="Pearson M."/>
            <person name="Priest M."/>
            <person name="Roberts A."/>
            <person name="Saif S."/>
            <person name="Shea T."/>
            <person name="Shenoy N."/>
            <person name="Sisk P."/>
            <person name="Stolte C."/>
            <person name="Sykes S."/>
            <person name="Wortman J."/>
            <person name="Nusbaum C."/>
            <person name="Birren B."/>
        </authorList>
    </citation>
    <scope>NUCLEOTIDE SEQUENCE [LARGE SCALE GENOMIC DNA]</scope>
    <source>
        <strain evidence="3 4">ACC2</strain>
    </source>
</reference>
<accession>A0AA37DG31</accession>
<evidence type="ECO:0000256" key="2">
    <source>
        <dbReference type="SAM" id="Phobius"/>
    </source>
</evidence>
<evidence type="ECO:0000313" key="3">
    <source>
        <dbReference type="EMBL" id="EHO16542.1"/>
    </source>
</evidence>
<comment type="caution">
    <text evidence="3">The sequence shown here is derived from an EMBL/GenBank/DDBJ whole genome shotgun (WGS) entry which is preliminary data.</text>
</comment>
<feature type="transmembrane region" description="Helical" evidence="2">
    <location>
        <begin position="35"/>
        <end position="53"/>
    </location>
</feature>
<evidence type="ECO:0000256" key="1">
    <source>
        <dbReference type="SAM" id="MobiDB-lite"/>
    </source>
</evidence>
<gene>
    <name evidence="3" type="ORF">HMPREF9623_01241</name>
</gene>
<feature type="compositionally biased region" description="Low complexity" evidence="1">
    <location>
        <begin position="308"/>
        <end position="325"/>
    </location>
</feature>
<dbReference type="EMBL" id="AGEL01000007">
    <property type="protein sequence ID" value="EHO16542.1"/>
    <property type="molecule type" value="Genomic_DNA"/>
</dbReference>
<proteinExistence type="predicted"/>
<evidence type="ECO:0000313" key="4">
    <source>
        <dbReference type="Proteomes" id="UP000018466"/>
    </source>
</evidence>
<keyword evidence="2" id="KW-0812">Transmembrane</keyword>
<keyword evidence="2" id="KW-1133">Transmembrane helix</keyword>
<dbReference type="Proteomes" id="UP000018466">
    <property type="component" value="Unassembled WGS sequence"/>
</dbReference>
<feature type="transmembrane region" description="Helical" evidence="2">
    <location>
        <begin position="65"/>
        <end position="83"/>
    </location>
</feature>
<feature type="region of interest" description="Disordered" evidence="1">
    <location>
        <begin position="268"/>
        <end position="337"/>
    </location>
</feature>
<sequence length="337" mass="37121">MQVNEPASDRTARETPHLYVRQEDRYEDLSSSASAFLIVGIVMSVLTLLSFGQQLHLPFALPTTALMRFFLLVFAIGAFGLYWKTHREASRAYSHIEEEQRITEELESWFLASYAPEQIDLEILGATRHPLRAEALALKRFDFIQDCFLQRYDGMDEGYIEALSEELYKKLFESGHYGKAVLKKADAAVSEEQRSETAPQNAAPQDMAQASEEMQPVDAVQSAEIPETAAYSTEPQTMAPENKADAYNAALLDTAQENEAVAYNAEPQDTAQENEAVAYNAEPQTMEQAEAVPSEHEAETADSAETLSAVVSATEDAAAASAETEAAARDEASVEQS</sequence>
<protein>
    <submittedName>
        <fullName evidence="3">Uncharacterized protein</fullName>
    </submittedName>
</protein>